<name>A7N7T8_VIBC1</name>
<dbReference type="Proteomes" id="UP000008152">
    <property type="component" value="Chromosome II"/>
</dbReference>
<dbReference type="KEGG" id="vha:VIBHAR_06833"/>
<proteinExistence type="predicted"/>
<dbReference type="PATRIC" id="fig|338187.36.peg.5664"/>
<accession>A7N7T8</accession>
<sequence>MPHCQPLLRFRFALTTEAHYREMIFLGNPFLEKNLEKSVE</sequence>
<dbReference type="EMBL" id="CP000790">
    <property type="protein sequence ID" value="ABU74708.1"/>
    <property type="molecule type" value="Genomic_DNA"/>
</dbReference>
<dbReference type="AlphaFoldDB" id="A7N7T8"/>
<organism evidence="1 2">
    <name type="scientific">Vibrio campbellii (strain ATCC BAA-1116)</name>
    <dbReference type="NCBI Taxonomy" id="2902295"/>
    <lineage>
        <taxon>Bacteria</taxon>
        <taxon>Pseudomonadati</taxon>
        <taxon>Pseudomonadota</taxon>
        <taxon>Gammaproteobacteria</taxon>
        <taxon>Vibrionales</taxon>
        <taxon>Vibrionaceae</taxon>
        <taxon>Vibrio</taxon>
    </lineage>
</organism>
<reference evidence="1 2" key="1">
    <citation type="submission" date="2007-08" db="EMBL/GenBank/DDBJ databases">
        <authorList>
            <consortium name="The Vibrio harveyi Genome Sequencing Project"/>
            <person name="Bassler B."/>
            <person name="Clifton S.W."/>
            <person name="Fulton L."/>
            <person name="Delehaunty K."/>
            <person name="Fronick C."/>
            <person name="Harrison M."/>
            <person name="Markivic C."/>
            <person name="Fulton R."/>
            <person name="Tin-Wollam A.-M."/>
            <person name="Shah N."/>
            <person name="Pepin K."/>
            <person name="Nash W."/>
            <person name="Thiruvilangam P."/>
            <person name="Bhonagiri V."/>
            <person name="Waters C."/>
            <person name="Tu K.C."/>
            <person name="Irgon J."/>
            <person name="Wilson R.K."/>
        </authorList>
    </citation>
    <scope>NUCLEOTIDE SEQUENCE [LARGE SCALE GENOMIC DNA]</scope>
    <source>
        <strain evidence="2">ATCC BAA-1116 / BB120</strain>
    </source>
</reference>
<protein>
    <submittedName>
        <fullName evidence="1">Uncharacterized protein</fullName>
    </submittedName>
</protein>
<evidence type="ECO:0000313" key="1">
    <source>
        <dbReference type="EMBL" id="ABU74708.1"/>
    </source>
</evidence>
<evidence type="ECO:0000313" key="2">
    <source>
        <dbReference type="Proteomes" id="UP000008152"/>
    </source>
</evidence>
<gene>
    <name evidence="1" type="ordered locus">VIBHAR_06833</name>
</gene>